<evidence type="ECO:0000313" key="2">
    <source>
        <dbReference type="Proteomes" id="UP000322000"/>
    </source>
</evidence>
<name>A0A7E5WMA2_TRINI</name>
<feature type="transmembrane region" description="Helical" evidence="1">
    <location>
        <begin position="105"/>
        <end position="127"/>
    </location>
</feature>
<gene>
    <name evidence="3 4" type="primary">LOC113503875</name>
</gene>
<keyword evidence="1" id="KW-1133">Transmembrane helix</keyword>
<proteinExistence type="predicted"/>
<evidence type="ECO:0000256" key="1">
    <source>
        <dbReference type="SAM" id="Phobius"/>
    </source>
</evidence>
<feature type="transmembrane region" description="Helical" evidence="1">
    <location>
        <begin position="33"/>
        <end position="54"/>
    </location>
</feature>
<keyword evidence="1" id="KW-0472">Membrane</keyword>
<dbReference type="Proteomes" id="UP000322000">
    <property type="component" value="Chromosome 20"/>
</dbReference>
<evidence type="ECO:0000313" key="4">
    <source>
        <dbReference type="RefSeq" id="XP_026741810.1"/>
    </source>
</evidence>
<dbReference type="AlphaFoldDB" id="A0A7E5WMA2"/>
<reference evidence="3 4" key="1">
    <citation type="submission" date="2025-04" db="UniProtKB">
        <authorList>
            <consortium name="RefSeq"/>
        </authorList>
    </citation>
    <scope>IDENTIFICATION</scope>
</reference>
<feature type="transmembrane region" description="Helical" evidence="1">
    <location>
        <begin position="133"/>
        <end position="156"/>
    </location>
</feature>
<accession>A0A7E5WMA2</accession>
<protein>
    <submittedName>
        <fullName evidence="3 4">Uncharacterized protein LOC113503875</fullName>
    </submittedName>
</protein>
<dbReference type="OrthoDB" id="2354286at2759"/>
<dbReference type="GeneID" id="113503875"/>
<keyword evidence="2" id="KW-1185">Reference proteome</keyword>
<dbReference type="RefSeq" id="XP_026741809.1">
    <property type="nucleotide sequence ID" value="XM_026886008.1"/>
</dbReference>
<sequence length="186" mass="21520">MSSSRCWLFFKESCVDHCCFCLSPRTGCLVIGYFHLICIIAAMIYALLPFYVMYFTNFTKEVSAEDASMFFFSIYSTYGIKMILYSVYLIFTIILLRGLHQNKSVLVDAFIIFIYMVFALHMVYFIFCFAMHLGMILIEACDLIFLAVSFYFVLVLQCYHSKMKQEEAGTVTYTPDTVPLDSPQDV</sequence>
<organism evidence="2 3">
    <name type="scientific">Trichoplusia ni</name>
    <name type="common">Cabbage looper</name>
    <dbReference type="NCBI Taxonomy" id="7111"/>
    <lineage>
        <taxon>Eukaryota</taxon>
        <taxon>Metazoa</taxon>
        <taxon>Ecdysozoa</taxon>
        <taxon>Arthropoda</taxon>
        <taxon>Hexapoda</taxon>
        <taxon>Insecta</taxon>
        <taxon>Pterygota</taxon>
        <taxon>Neoptera</taxon>
        <taxon>Endopterygota</taxon>
        <taxon>Lepidoptera</taxon>
        <taxon>Glossata</taxon>
        <taxon>Ditrysia</taxon>
        <taxon>Noctuoidea</taxon>
        <taxon>Noctuidae</taxon>
        <taxon>Plusiinae</taxon>
        <taxon>Trichoplusia</taxon>
    </lineage>
</organism>
<evidence type="ECO:0000313" key="3">
    <source>
        <dbReference type="RefSeq" id="XP_026741809.1"/>
    </source>
</evidence>
<keyword evidence="1" id="KW-0812">Transmembrane</keyword>
<feature type="transmembrane region" description="Helical" evidence="1">
    <location>
        <begin position="74"/>
        <end position="96"/>
    </location>
</feature>
<dbReference type="RefSeq" id="XP_026741810.1">
    <property type="nucleotide sequence ID" value="XM_026886009.1"/>
</dbReference>
<dbReference type="KEGG" id="tnl:113503875"/>